<keyword evidence="2" id="KW-1185">Reference proteome</keyword>
<feature type="compositionally biased region" description="Low complexity" evidence="1">
    <location>
        <begin position="132"/>
        <end position="164"/>
    </location>
</feature>
<dbReference type="AlphaFoldDB" id="A0A183BXK6"/>
<feature type="region of interest" description="Disordered" evidence="1">
    <location>
        <begin position="126"/>
        <end position="207"/>
    </location>
</feature>
<sequence length="249" mass="27177">SAFCTLQYGGIQSNRAYLPGQGFMELHVDGLTEFYKPKFSFEAKSLASIALPIGRFFLDSLCRSIHMEHFKGLEKDAIFALLLLNVKSNFASHSDPEVAACREQLKRQIFNELPLVVAASQMSIPNAPQSPPFSAAPSAGQQPSTSTDTTATELTDPASSDPAPEMAPGPAPEMNSESTSSTSTSSSTSAKHPVQQKRQQQQEQWTQRLPQFDHQKIAQSVGGIVLVQCPLLQLIGMLREHYNALTISR</sequence>
<accession>A0A183BXK6</accession>
<name>A0A183BXK6_GLOPA</name>
<evidence type="ECO:0000313" key="3">
    <source>
        <dbReference type="WBParaSite" id="GPLIN_000534600"/>
    </source>
</evidence>
<dbReference type="WBParaSite" id="GPLIN_000534600">
    <property type="protein sequence ID" value="GPLIN_000534600"/>
    <property type="gene ID" value="GPLIN_000534600"/>
</dbReference>
<organism evidence="2 3">
    <name type="scientific">Globodera pallida</name>
    <name type="common">Potato cyst nematode worm</name>
    <name type="synonym">Heterodera pallida</name>
    <dbReference type="NCBI Taxonomy" id="36090"/>
    <lineage>
        <taxon>Eukaryota</taxon>
        <taxon>Metazoa</taxon>
        <taxon>Ecdysozoa</taxon>
        <taxon>Nematoda</taxon>
        <taxon>Chromadorea</taxon>
        <taxon>Rhabditida</taxon>
        <taxon>Tylenchina</taxon>
        <taxon>Tylenchomorpha</taxon>
        <taxon>Tylenchoidea</taxon>
        <taxon>Heteroderidae</taxon>
        <taxon>Heteroderinae</taxon>
        <taxon>Globodera</taxon>
    </lineage>
</organism>
<feature type="compositionally biased region" description="Low complexity" evidence="1">
    <location>
        <begin position="172"/>
        <end position="189"/>
    </location>
</feature>
<protein>
    <submittedName>
        <fullName evidence="3">NR LBD domain-containing protein</fullName>
    </submittedName>
</protein>
<evidence type="ECO:0000313" key="2">
    <source>
        <dbReference type="Proteomes" id="UP000050741"/>
    </source>
</evidence>
<reference evidence="2" key="1">
    <citation type="submission" date="2014-05" db="EMBL/GenBank/DDBJ databases">
        <title>The genome and life-stage specific transcriptomes of Globodera pallida elucidate key aspects of plant parasitism by a cyst nematode.</title>
        <authorList>
            <person name="Cotton J.A."/>
            <person name="Lilley C.J."/>
            <person name="Jones L.M."/>
            <person name="Kikuchi T."/>
            <person name="Reid A.J."/>
            <person name="Thorpe P."/>
            <person name="Tsai I.J."/>
            <person name="Beasley H."/>
            <person name="Blok V."/>
            <person name="Cock P.J.A."/>
            <person name="Van den Akker S.E."/>
            <person name="Holroyd N."/>
            <person name="Hunt M."/>
            <person name="Mantelin S."/>
            <person name="Naghra H."/>
            <person name="Pain A."/>
            <person name="Palomares-Rius J.E."/>
            <person name="Zarowiecki M."/>
            <person name="Berriman M."/>
            <person name="Jones J.T."/>
            <person name="Urwin P.E."/>
        </authorList>
    </citation>
    <scope>NUCLEOTIDE SEQUENCE [LARGE SCALE GENOMIC DNA]</scope>
    <source>
        <strain evidence="2">Lindley</strain>
    </source>
</reference>
<feature type="compositionally biased region" description="Low complexity" evidence="1">
    <location>
        <begin position="196"/>
        <end position="207"/>
    </location>
</feature>
<reference evidence="3" key="2">
    <citation type="submission" date="2016-06" db="UniProtKB">
        <authorList>
            <consortium name="WormBaseParasite"/>
        </authorList>
    </citation>
    <scope>IDENTIFICATION</scope>
</reference>
<evidence type="ECO:0000256" key="1">
    <source>
        <dbReference type="SAM" id="MobiDB-lite"/>
    </source>
</evidence>
<dbReference type="Proteomes" id="UP000050741">
    <property type="component" value="Unassembled WGS sequence"/>
</dbReference>
<proteinExistence type="predicted"/>